<dbReference type="PATRIC" id="fig|1056511.3.peg.499"/>
<keyword evidence="1" id="KW-0472">Membrane</keyword>
<gene>
    <name evidence="4" type="ORF">C942_01426</name>
</gene>
<dbReference type="RefSeq" id="WP_007462034.1">
    <property type="nucleotide sequence ID" value="NZ_AMZO01000002.1"/>
</dbReference>
<feature type="transmembrane region" description="Helical" evidence="1">
    <location>
        <begin position="67"/>
        <end position="86"/>
    </location>
</feature>
<feature type="transmembrane region" description="Helical" evidence="1">
    <location>
        <begin position="241"/>
        <end position="266"/>
    </location>
</feature>
<reference evidence="4 5" key="1">
    <citation type="submission" date="2012-12" db="EMBL/GenBank/DDBJ databases">
        <title>Genome Assembly of Photobacterium sp. AK15.</title>
        <authorList>
            <person name="Khatri I."/>
            <person name="Vaidya B."/>
            <person name="Srinivas T.N.R."/>
            <person name="Subramanian S."/>
            <person name="Pinnaka A."/>
        </authorList>
    </citation>
    <scope>NUCLEOTIDE SEQUENCE [LARGE SCALE GENOMIC DNA]</scope>
    <source>
        <strain evidence="4 5">AK15</strain>
    </source>
</reference>
<dbReference type="PANTHER" id="PTHR39084">
    <property type="entry name" value="MEMBRANE PROTEIN-RELATED"/>
    <property type="match status" value="1"/>
</dbReference>
<evidence type="ECO:0000256" key="1">
    <source>
        <dbReference type="SAM" id="Phobius"/>
    </source>
</evidence>
<evidence type="ECO:0000259" key="3">
    <source>
        <dbReference type="Pfam" id="PF13194"/>
    </source>
</evidence>
<feature type="domain" description="MgtC/SapB/SrpB/YhiD N-terminal" evidence="2">
    <location>
        <begin position="14"/>
        <end position="139"/>
    </location>
</feature>
<evidence type="ECO:0000313" key="5">
    <source>
        <dbReference type="Proteomes" id="UP000011134"/>
    </source>
</evidence>
<feature type="transmembrane region" description="Helical" evidence="1">
    <location>
        <begin position="272"/>
        <end position="291"/>
    </location>
</feature>
<organism evidence="4 5">
    <name type="scientific">Photobacterium marinum</name>
    <dbReference type="NCBI Taxonomy" id="1056511"/>
    <lineage>
        <taxon>Bacteria</taxon>
        <taxon>Pseudomonadati</taxon>
        <taxon>Pseudomonadota</taxon>
        <taxon>Gammaproteobacteria</taxon>
        <taxon>Vibrionales</taxon>
        <taxon>Vibrionaceae</taxon>
        <taxon>Photobacterium</taxon>
    </lineage>
</organism>
<evidence type="ECO:0000313" key="4">
    <source>
        <dbReference type="EMBL" id="ELR67497.1"/>
    </source>
</evidence>
<proteinExistence type="predicted"/>
<feature type="transmembrane region" description="Helical" evidence="1">
    <location>
        <begin position="98"/>
        <end position="131"/>
    </location>
</feature>
<feature type="transmembrane region" description="Helical" evidence="1">
    <location>
        <begin position="311"/>
        <end position="331"/>
    </location>
</feature>
<name>L8JJ73_9GAMM</name>
<accession>L8JJ73</accession>
<feature type="transmembrane region" description="Helical" evidence="1">
    <location>
        <begin position="403"/>
        <end position="423"/>
    </location>
</feature>
<sequence>MDLAIDIDSPFWRLGIALLLGALIGTQRGWVHRKEASGLRIAGIRTYSLIGLMGGICGLLTELYSELILAFSFLGLSLLIVIAYIRSQKVKTNLSITGLIGMLVTFLLGSLTVVGDPVLAASVAVITAIILDNKEELHSALLKLQEYELDAALRLLLISVVMLPLLPNQGMGPWEAINPYEIWWMVVLIASISFVGYFAIKIGGTEKGILFTCLFAGLSSSTALTLQFANLSKQQKQLSGLLACGILISCGTMFPRILFVCSVINYALVDLLWWPMLLMMIGFYLPAFWIWHRVEVKGETAPEVKQNPLALSSAMFFGLVLLVIMLLSSALQEWFGNAGTLTLAAISGITDVDAITLALGRQSANNGVLVTTAFLAIFIASAINSLVKMVMASVIGGSEMRRYVIGPITGSVCIGAVSVWLSYA</sequence>
<keyword evidence="5" id="KW-1185">Reference proteome</keyword>
<dbReference type="InterPro" id="IPR049177">
    <property type="entry name" value="MgtC_SapB_SrpB_YhiD_N"/>
</dbReference>
<feature type="domain" description="DUF4010" evidence="3">
    <location>
        <begin position="187"/>
        <end position="396"/>
    </location>
</feature>
<feature type="transmembrane region" description="Helical" evidence="1">
    <location>
        <begin position="182"/>
        <end position="202"/>
    </location>
</feature>
<evidence type="ECO:0000259" key="2">
    <source>
        <dbReference type="Pfam" id="PF02308"/>
    </source>
</evidence>
<dbReference type="Pfam" id="PF13194">
    <property type="entry name" value="DUF4010"/>
    <property type="match status" value="1"/>
</dbReference>
<dbReference type="Proteomes" id="UP000011134">
    <property type="component" value="Unassembled WGS sequence"/>
</dbReference>
<comment type="caution">
    <text evidence="4">The sequence shown here is derived from an EMBL/GenBank/DDBJ whole genome shotgun (WGS) entry which is preliminary data.</text>
</comment>
<dbReference type="OrthoDB" id="9813718at2"/>
<feature type="transmembrane region" description="Helical" evidence="1">
    <location>
        <begin position="42"/>
        <end position="61"/>
    </location>
</feature>
<feature type="transmembrane region" description="Helical" evidence="1">
    <location>
        <begin position="368"/>
        <end position="391"/>
    </location>
</feature>
<dbReference type="EMBL" id="AMZO01000002">
    <property type="protein sequence ID" value="ELR67497.1"/>
    <property type="molecule type" value="Genomic_DNA"/>
</dbReference>
<dbReference type="Pfam" id="PF02308">
    <property type="entry name" value="MgtC"/>
    <property type="match status" value="1"/>
</dbReference>
<protein>
    <submittedName>
        <fullName evidence="4">Putative membrane protein</fullName>
    </submittedName>
</protein>
<dbReference type="InterPro" id="IPR025105">
    <property type="entry name" value="DUF4010"/>
</dbReference>
<keyword evidence="1" id="KW-0812">Transmembrane</keyword>
<keyword evidence="1" id="KW-1133">Transmembrane helix</keyword>
<feature type="transmembrane region" description="Helical" evidence="1">
    <location>
        <begin position="208"/>
        <end position="229"/>
    </location>
</feature>
<dbReference type="PANTHER" id="PTHR39084:SF1">
    <property type="entry name" value="DUF4010 DOMAIN-CONTAINING PROTEIN"/>
    <property type="match status" value="1"/>
</dbReference>
<feature type="transmembrane region" description="Helical" evidence="1">
    <location>
        <begin position="12"/>
        <end position="30"/>
    </location>
</feature>
<dbReference type="AlphaFoldDB" id="L8JJ73"/>